<evidence type="ECO:0000313" key="3">
    <source>
        <dbReference type="EMBL" id="KRM90341.1"/>
    </source>
</evidence>
<organism evidence="3 4">
    <name type="scientific">Liquorilactobacillus cacaonum DSM 21116</name>
    <dbReference type="NCBI Taxonomy" id="1423729"/>
    <lineage>
        <taxon>Bacteria</taxon>
        <taxon>Bacillati</taxon>
        <taxon>Bacillota</taxon>
        <taxon>Bacilli</taxon>
        <taxon>Lactobacillales</taxon>
        <taxon>Lactobacillaceae</taxon>
        <taxon>Liquorilactobacillus</taxon>
    </lineage>
</organism>
<dbReference type="Proteomes" id="UP000051131">
    <property type="component" value="Unassembled WGS sequence"/>
</dbReference>
<keyword evidence="4" id="KW-1185">Reference proteome</keyword>
<dbReference type="AlphaFoldDB" id="A0A0R2CG97"/>
<protein>
    <submittedName>
        <fullName evidence="3">Uncharacterized protein</fullName>
    </submittedName>
</protein>
<dbReference type="EMBL" id="AYZE01000015">
    <property type="protein sequence ID" value="KRM90341.1"/>
    <property type="molecule type" value="Genomic_DNA"/>
</dbReference>
<feature type="transmembrane region" description="Helical" evidence="2">
    <location>
        <begin position="50"/>
        <end position="73"/>
    </location>
</feature>
<evidence type="ECO:0000313" key="4">
    <source>
        <dbReference type="Proteomes" id="UP000051131"/>
    </source>
</evidence>
<evidence type="ECO:0000256" key="2">
    <source>
        <dbReference type="SAM" id="Phobius"/>
    </source>
</evidence>
<reference evidence="3 4" key="1">
    <citation type="journal article" date="2015" name="Genome Announc.">
        <title>Expanding the biotechnology potential of lactobacilli through comparative genomics of 213 strains and associated genera.</title>
        <authorList>
            <person name="Sun Z."/>
            <person name="Harris H.M."/>
            <person name="McCann A."/>
            <person name="Guo C."/>
            <person name="Argimon S."/>
            <person name="Zhang W."/>
            <person name="Yang X."/>
            <person name="Jeffery I.B."/>
            <person name="Cooney J.C."/>
            <person name="Kagawa T.F."/>
            <person name="Liu W."/>
            <person name="Song Y."/>
            <person name="Salvetti E."/>
            <person name="Wrobel A."/>
            <person name="Rasinkangas P."/>
            <person name="Parkhill J."/>
            <person name="Rea M.C."/>
            <person name="O'Sullivan O."/>
            <person name="Ritari J."/>
            <person name="Douillard F.P."/>
            <person name="Paul Ross R."/>
            <person name="Yang R."/>
            <person name="Briner A.E."/>
            <person name="Felis G.E."/>
            <person name="de Vos W.M."/>
            <person name="Barrangou R."/>
            <person name="Klaenhammer T.R."/>
            <person name="Caufield P.W."/>
            <person name="Cui Y."/>
            <person name="Zhang H."/>
            <person name="O'Toole P.W."/>
        </authorList>
    </citation>
    <scope>NUCLEOTIDE SEQUENCE [LARGE SCALE GENOMIC DNA]</scope>
    <source>
        <strain evidence="3 4">DSM 21116</strain>
    </source>
</reference>
<feature type="region of interest" description="Disordered" evidence="1">
    <location>
        <begin position="23"/>
        <end position="43"/>
    </location>
</feature>
<comment type="caution">
    <text evidence="3">The sequence shown here is derived from an EMBL/GenBank/DDBJ whole genome shotgun (WGS) entry which is preliminary data.</text>
</comment>
<name>A0A0R2CG97_9LACO</name>
<accession>A0A0R2CG97</accession>
<proteinExistence type="predicted"/>
<dbReference type="STRING" id="1423729.FC80_GL001243"/>
<keyword evidence="2" id="KW-0812">Transmembrane</keyword>
<keyword evidence="2" id="KW-1133">Transmembrane helix</keyword>
<evidence type="ECO:0000256" key="1">
    <source>
        <dbReference type="SAM" id="MobiDB-lite"/>
    </source>
</evidence>
<keyword evidence="2" id="KW-0472">Membrane</keyword>
<sequence>MMNIEIKKDKEVISEVMSRTNKEFTSLQQEEQRMKRSQRNNNRENDSRDILLNFFLSFMKHCFFIILAPVIFLQKVIMN</sequence>
<dbReference type="PATRIC" id="fig|1423729.3.peg.1258"/>
<gene>
    <name evidence="3" type="ORF">FC80_GL001243</name>
</gene>